<dbReference type="Pfam" id="PF00126">
    <property type="entry name" value="HTH_1"/>
    <property type="match status" value="1"/>
</dbReference>
<evidence type="ECO:0000313" key="7">
    <source>
        <dbReference type="Proteomes" id="UP000008963"/>
    </source>
</evidence>
<evidence type="ECO:0000256" key="1">
    <source>
        <dbReference type="ARBA" id="ARBA00009437"/>
    </source>
</evidence>
<keyword evidence="2" id="KW-0805">Transcription regulation</keyword>
<dbReference type="EMBL" id="FQ312005">
    <property type="protein sequence ID" value="CBW27830.1"/>
    <property type="molecule type" value="Genomic_DNA"/>
</dbReference>
<dbReference type="KEGG" id="bmx:BMS_3072"/>
<dbReference type="PANTHER" id="PTHR30126">
    <property type="entry name" value="HTH-TYPE TRANSCRIPTIONAL REGULATOR"/>
    <property type="match status" value="1"/>
</dbReference>
<dbReference type="GO" id="GO:0003700">
    <property type="term" value="F:DNA-binding transcription factor activity"/>
    <property type="evidence" value="ECO:0007669"/>
    <property type="project" value="InterPro"/>
</dbReference>
<dbReference type="CDD" id="cd05466">
    <property type="entry name" value="PBP2_LTTR_substrate"/>
    <property type="match status" value="1"/>
</dbReference>
<evidence type="ECO:0000313" key="6">
    <source>
        <dbReference type="EMBL" id="CBW27830.1"/>
    </source>
</evidence>
<accession>E1WZE2</accession>
<proteinExistence type="inferred from homology"/>
<name>E1WZE2_HALMS</name>
<dbReference type="AlphaFoldDB" id="E1WZE2"/>
<dbReference type="InterPro" id="IPR036390">
    <property type="entry name" value="WH_DNA-bd_sf"/>
</dbReference>
<gene>
    <name evidence="6" type="ordered locus">BMS_3072</name>
</gene>
<keyword evidence="4" id="KW-0804">Transcription</keyword>
<dbReference type="STRING" id="862908.BMS_3072"/>
<keyword evidence="7" id="KW-1185">Reference proteome</keyword>
<dbReference type="SUPFAM" id="SSF46785">
    <property type="entry name" value="Winged helix' DNA-binding domain"/>
    <property type="match status" value="1"/>
</dbReference>
<dbReference type="PATRIC" id="fig|862908.3.peg.2937"/>
<dbReference type="Gene3D" id="1.10.10.10">
    <property type="entry name" value="Winged helix-like DNA-binding domain superfamily/Winged helix DNA-binding domain"/>
    <property type="match status" value="1"/>
</dbReference>
<evidence type="ECO:0000256" key="2">
    <source>
        <dbReference type="ARBA" id="ARBA00023015"/>
    </source>
</evidence>
<dbReference type="SUPFAM" id="SSF53850">
    <property type="entry name" value="Periplasmic binding protein-like II"/>
    <property type="match status" value="1"/>
</dbReference>
<dbReference type="Gene3D" id="3.40.190.290">
    <property type="match status" value="1"/>
</dbReference>
<dbReference type="GO" id="GO:0000976">
    <property type="term" value="F:transcription cis-regulatory region binding"/>
    <property type="evidence" value="ECO:0007669"/>
    <property type="project" value="TreeGrafter"/>
</dbReference>
<feature type="domain" description="HTH lysR-type" evidence="5">
    <location>
        <begin position="1"/>
        <end position="58"/>
    </location>
</feature>
<dbReference type="InterPro" id="IPR000847">
    <property type="entry name" value="LysR_HTH_N"/>
</dbReference>
<evidence type="ECO:0000256" key="3">
    <source>
        <dbReference type="ARBA" id="ARBA00023125"/>
    </source>
</evidence>
<dbReference type="RefSeq" id="WP_014245601.1">
    <property type="nucleotide sequence ID" value="NC_016620.1"/>
</dbReference>
<reference evidence="7" key="1">
    <citation type="journal article" date="2013" name="ISME J.">
        <title>A small predatory core genome in the divergent marine Bacteriovorax marinus SJ and the terrestrial Bdellovibrio bacteriovorus.</title>
        <authorList>
            <person name="Crossman L.C."/>
            <person name="Chen H."/>
            <person name="Cerdeno-Tarraga A.M."/>
            <person name="Brooks K."/>
            <person name="Quail M.A."/>
            <person name="Pineiro S.A."/>
            <person name="Hobley L."/>
            <person name="Sockett R.E."/>
            <person name="Bentley S.D."/>
            <person name="Parkhill J."/>
            <person name="Williams H.N."/>
            <person name="Stine O.C."/>
        </authorList>
    </citation>
    <scope>NUCLEOTIDE SEQUENCE [LARGE SCALE GENOMIC DNA]</scope>
    <source>
        <strain evidence="7">ATCC BAA-682 / DSM 15412 / SJ</strain>
    </source>
</reference>
<dbReference type="Pfam" id="PF03466">
    <property type="entry name" value="LysR_substrate"/>
    <property type="match status" value="1"/>
</dbReference>
<evidence type="ECO:0000259" key="5">
    <source>
        <dbReference type="PROSITE" id="PS50931"/>
    </source>
</evidence>
<dbReference type="PANTHER" id="PTHR30126:SF40">
    <property type="entry name" value="HTH-TYPE TRANSCRIPTIONAL REGULATOR GLTR"/>
    <property type="match status" value="1"/>
</dbReference>
<dbReference type="HOGENOM" id="CLU_1056296_0_0_7"/>
<dbReference type="PROSITE" id="PS50931">
    <property type="entry name" value="HTH_LYSR"/>
    <property type="match status" value="1"/>
</dbReference>
<protein>
    <submittedName>
        <fullName evidence="6">LysR-family regulatory protein</fullName>
    </submittedName>
</protein>
<comment type="similarity">
    <text evidence="1">Belongs to the LysR transcriptional regulatory family.</text>
</comment>
<dbReference type="InterPro" id="IPR036388">
    <property type="entry name" value="WH-like_DNA-bd_sf"/>
</dbReference>
<dbReference type="InterPro" id="IPR005119">
    <property type="entry name" value="LysR_subst-bd"/>
</dbReference>
<dbReference type="Proteomes" id="UP000008963">
    <property type="component" value="Chromosome"/>
</dbReference>
<keyword evidence="3" id="KW-0238">DNA-binding</keyword>
<sequence length="291" mass="33020">METNRLKQFITLYQTGNMRRASELLGISHSGLSKSLSILQDEFGANLYIPVGRGISFTDEGHALAKRIPAFLDSLDGILNLEKISDVKILRIGSFEVFTTYFAKTLAPVFSEYELDFHELVPGRLEKALLNREIDMAITYEPIPYPGIEHLKITEIEMGAYTKKGAFKQEELLSIPFAAPAIPVEGAPTGVKGLDSWPDDKFKREIRYRVDLMETAISMCRNGLCAVFLPKFVASLHNEIVKAEYRLVERELPAKFKKVKRVVYLVKRESTVETKQIKKLARYIRDLSKSL</sequence>
<dbReference type="eggNOG" id="COG0583">
    <property type="taxonomic scope" value="Bacteria"/>
</dbReference>
<evidence type="ECO:0000256" key="4">
    <source>
        <dbReference type="ARBA" id="ARBA00023163"/>
    </source>
</evidence>
<organism evidence="6 7">
    <name type="scientific">Halobacteriovorax marinus (strain ATCC BAA-682 / DSM 15412 / SJ)</name>
    <name type="common">Bacteriovorax marinus</name>
    <dbReference type="NCBI Taxonomy" id="862908"/>
    <lineage>
        <taxon>Bacteria</taxon>
        <taxon>Pseudomonadati</taxon>
        <taxon>Bdellovibrionota</taxon>
        <taxon>Bacteriovoracia</taxon>
        <taxon>Bacteriovoracales</taxon>
        <taxon>Halobacteriovoraceae</taxon>
        <taxon>Halobacteriovorax</taxon>
    </lineage>
</organism>